<organism evidence="1">
    <name type="scientific">Tanacetum cinerariifolium</name>
    <name type="common">Dalmatian daisy</name>
    <name type="synonym">Chrysanthemum cinerariifolium</name>
    <dbReference type="NCBI Taxonomy" id="118510"/>
    <lineage>
        <taxon>Eukaryota</taxon>
        <taxon>Viridiplantae</taxon>
        <taxon>Streptophyta</taxon>
        <taxon>Embryophyta</taxon>
        <taxon>Tracheophyta</taxon>
        <taxon>Spermatophyta</taxon>
        <taxon>Magnoliopsida</taxon>
        <taxon>eudicotyledons</taxon>
        <taxon>Gunneridae</taxon>
        <taxon>Pentapetalae</taxon>
        <taxon>asterids</taxon>
        <taxon>campanulids</taxon>
        <taxon>Asterales</taxon>
        <taxon>Asteraceae</taxon>
        <taxon>Asteroideae</taxon>
        <taxon>Anthemideae</taxon>
        <taxon>Anthemidinae</taxon>
        <taxon>Tanacetum</taxon>
    </lineage>
</organism>
<gene>
    <name evidence="1" type="ORF">Tci_909981</name>
</gene>
<comment type="caution">
    <text evidence="1">The sequence shown here is derived from an EMBL/GenBank/DDBJ whole genome shotgun (WGS) entry which is preliminary data.</text>
</comment>
<name>A0A699VR17_TANCI</name>
<protein>
    <submittedName>
        <fullName evidence="1">Uncharacterized protein</fullName>
    </submittedName>
</protein>
<sequence>MVKDKEKKCNELEAKCETAMENFDKNLTVMVLHQKIVSLLAQLKDRQDNLDKMLLESQKWAGYKEVLSTLDSKVATLEG</sequence>
<dbReference type="AlphaFoldDB" id="A0A699VR17"/>
<evidence type="ECO:0000313" key="1">
    <source>
        <dbReference type="EMBL" id="GFD38012.1"/>
    </source>
</evidence>
<accession>A0A699VR17</accession>
<dbReference type="EMBL" id="BKCJ011494296">
    <property type="protein sequence ID" value="GFD38012.1"/>
    <property type="molecule type" value="Genomic_DNA"/>
</dbReference>
<proteinExistence type="predicted"/>
<reference evidence="1" key="1">
    <citation type="journal article" date="2019" name="Sci. Rep.">
        <title>Draft genome of Tanacetum cinerariifolium, the natural source of mosquito coil.</title>
        <authorList>
            <person name="Yamashiro T."/>
            <person name="Shiraishi A."/>
            <person name="Satake H."/>
            <person name="Nakayama K."/>
        </authorList>
    </citation>
    <scope>NUCLEOTIDE SEQUENCE</scope>
</reference>